<dbReference type="SUPFAM" id="SSF51905">
    <property type="entry name" value="FAD/NAD(P)-binding domain"/>
    <property type="match status" value="1"/>
</dbReference>
<dbReference type="GO" id="GO:0050660">
    <property type="term" value="F:flavin adenine dinucleotide binding"/>
    <property type="evidence" value="ECO:0007669"/>
    <property type="project" value="InterPro"/>
</dbReference>
<dbReference type="OrthoDB" id="74360at2759"/>
<dbReference type="AlphaFoldDB" id="A0A5M9MQ74"/>
<dbReference type="InterPro" id="IPR051209">
    <property type="entry name" value="FAD-bind_Monooxygenase_sf"/>
</dbReference>
<evidence type="ECO:0008006" key="9">
    <source>
        <dbReference type="Google" id="ProtNLM"/>
    </source>
</evidence>
<keyword evidence="6" id="KW-0812">Transmembrane</keyword>
<evidence type="ECO:0000313" key="7">
    <source>
        <dbReference type="EMBL" id="KAA8648056.1"/>
    </source>
</evidence>
<reference evidence="7 8" key="1">
    <citation type="submission" date="2019-08" db="EMBL/GenBank/DDBJ databases">
        <title>The genome sequence of a newly discovered highly antifungal drug resistant Aspergillus species, Aspergillus tanneri NIH 1004.</title>
        <authorList>
            <person name="Mounaud S."/>
            <person name="Singh I."/>
            <person name="Joardar V."/>
            <person name="Pakala S."/>
            <person name="Pakala S."/>
            <person name="Venepally P."/>
            <person name="Chung J.K."/>
            <person name="Losada L."/>
            <person name="Nierman W.C."/>
        </authorList>
    </citation>
    <scope>NUCLEOTIDE SEQUENCE [LARGE SCALE GENOMIC DNA]</scope>
    <source>
        <strain evidence="7 8">NIH1004</strain>
    </source>
</reference>
<dbReference type="PANTHER" id="PTHR42877">
    <property type="entry name" value="L-ORNITHINE N(5)-MONOOXYGENASE-RELATED"/>
    <property type="match status" value="1"/>
</dbReference>
<comment type="caution">
    <text evidence="7">The sequence shown here is derived from an EMBL/GenBank/DDBJ whole genome shotgun (WGS) entry which is preliminary data.</text>
</comment>
<evidence type="ECO:0000256" key="1">
    <source>
        <dbReference type="ARBA" id="ARBA00001974"/>
    </source>
</evidence>
<feature type="transmembrane region" description="Helical" evidence="6">
    <location>
        <begin position="499"/>
        <end position="520"/>
    </location>
</feature>
<comment type="cofactor">
    <cofactor evidence="1">
        <name>FAD</name>
        <dbReference type="ChEBI" id="CHEBI:57692"/>
    </cofactor>
</comment>
<dbReference type="GO" id="GO:0050661">
    <property type="term" value="F:NADP binding"/>
    <property type="evidence" value="ECO:0007669"/>
    <property type="project" value="InterPro"/>
</dbReference>
<dbReference type="InterPro" id="IPR020946">
    <property type="entry name" value="Flavin_mOase-like"/>
</dbReference>
<evidence type="ECO:0000256" key="3">
    <source>
        <dbReference type="ARBA" id="ARBA00022630"/>
    </source>
</evidence>
<sequence length="543" mass="61842">MPDRRITRHVDNKNFARSTVVIIGAGVAGLCVAIDLLRRTPCRNFVILEKGSQPQEYVIHIAEEYGLYKYIRFNSVVQEARWDDAQMQWTVGVAVSGGKDSEFVQSYELTTDFLVSAVGQLNLPRWPTIAGLDNFTGKMMHSARWDWTYDFSGKRVAIIGNGATAVQIIPELANSVLHLSVYQRTPNWTIPRYDWRVSSFQKFLLSRFPPFRWLKRSLCMLYCEATHTPVTNSQSMFSQQVRRMTMLAIQAQLPDKPDLWEKLIPNYPPGCKRILITDDYYPALNQKHVDLDTRPIRSITKTGIETEDGQIEEFDLIVLATGFRTVEFMSPIRVFGRQGRPLAELWKDGAQAYRGVTVEDMPNFGMLYGPNTNLGHNSIILMIEAQSRYLSVLINEVLRARKSGKTLSLVPRPEVVHSYNEDLQARLAKSSFADPNCQSWYKTESGRITNNWPSRVVRYQKDMDRVYLDEYLAEGTGKELVKGKKVYLGRVVEESPVSYATLMLGLVGVVVGGAYMNGYMSGIGPGRQKMRDLFGFVEGYFRR</sequence>
<keyword evidence="5" id="KW-0560">Oxidoreductase</keyword>
<name>A0A5M9MQ74_9EURO</name>
<evidence type="ECO:0000256" key="2">
    <source>
        <dbReference type="ARBA" id="ARBA00010139"/>
    </source>
</evidence>
<organism evidence="7 8">
    <name type="scientific">Aspergillus tanneri</name>
    <dbReference type="NCBI Taxonomy" id="1220188"/>
    <lineage>
        <taxon>Eukaryota</taxon>
        <taxon>Fungi</taxon>
        <taxon>Dikarya</taxon>
        <taxon>Ascomycota</taxon>
        <taxon>Pezizomycotina</taxon>
        <taxon>Eurotiomycetes</taxon>
        <taxon>Eurotiomycetidae</taxon>
        <taxon>Eurotiales</taxon>
        <taxon>Aspergillaceae</taxon>
        <taxon>Aspergillus</taxon>
        <taxon>Aspergillus subgen. Circumdati</taxon>
    </lineage>
</organism>
<evidence type="ECO:0000256" key="4">
    <source>
        <dbReference type="ARBA" id="ARBA00022827"/>
    </source>
</evidence>
<dbReference type="Proteomes" id="UP000324241">
    <property type="component" value="Unassembled WGS sequence"/>
</dbReference>
<dbReference type="PRINTS" id="PR00469">
    <property type="entry name" value="PNDRDTASEII"/>
</dbReference>
<accession>A0A5M9MQ74</accession>
<dbReference type="Gene3D" id="3.50.50.60">
    <property type="entry name" value="FAD/NAD(P)-binding domain"/>
    <property type="match status" value="3"/>
</dbReference>
<dbReference type="VEuPathDB" id="FungiDB:EYZ11_005471"/>
<proteinExistence type="inferred from homology"/>
<keyword evidence="3" id="KW-0285">Flavoprotein</keyword>
<dbReference type="RefSeq" id="XP_033427417.1">
    <property type="nucleotide sequence ID" value="XM_033568611.1"/>
</dbReference>
<dbReference type="PANTHER" id="PTHR42877:SF4">
    <property type="entry name" value="FAD_NAD(P)-BINDING DOMAIN-CONTAINING PROTEIN-RELATED"/>
    <property type="match status" value="1"/>
</dbReference>
<gene>
    <name evidence="7" type="ORF">ATNIH1004_003939</name>
</gene>
<keyword evidence="4" id="KW-0274">FAD</keyword>
<protein>
    <recommendedName>
        <fullName evidence="9">FAD/NAD(P)-binding domain-containing protein</fullName>
    </recommendedName>
</protein>
<keyword evidence="6" id="KW-1133">Transmembrane helix</keyword>
<dbReference type="GO" id="GO:0004499">
    <property type="term" value="F:N,N-dimethylaniline monooxygenase activity"/>
    <property type="evidence" value="ECO:0007669"/>
    <property type="project" value="InterPro"/>
</dbReference>
<evidence type="ECO:0000313" key="8">
    <source>
        <dbReference type="Proteomes" id="UP000324241"/>
    </source>
</evidence>
<dbReference type="GeneID" id="54326641"/>
<comment type="similarity">
    <text evidence="2">Belongs to the FAD-binding monooxygenase family.</text>
</comment>
<dbReference type="Pfam" id="PF00743">
    <property type="entry name" value="FMO-like"/>
    <property type="match status" value="1"/>
</dbReference>
<evidence type="ECO:0000256" key="5">
    <source>
        <dbReference type="ARBA" id="ARBA00023002"/>
    </source>
</evidence>
<dbReference type="EMBL" id="QUQM01000003">
    <property type="protein sequence ID" value="KAA8648056.1"/>
    <property type="molecule type" value="Genomic_DNA"/>
</dbReference>
<keyword evidence="6" id="KW-0472">Membrane</keyword>
<dbReference type="InterPro" id="IPR036188">
    <property type="entry name" value="FAD/NAD-bd_sf"/>
</dbReference>
<evidence type="ECO:0000256" key="6">
    <source>
        <dbReference type="SAM" id="Phobius"/>
    </source>
</evidence>
<feature type="transmembrane region" description="Helical" evidence="6">
    <location>
        <begin position="20"/>
        <end position="37"/>
    </location>
</feature>